<dbReference type="Proteomes" id="UP001182556">
    <property type="component" value="Unassembled WGS sequence"/>
</dbReference>
<name>A0AAD9CYF9_PAPLA</name>
<gene>
    <name evidence="2" type="ORF">DB88DRAFT_490311</name>
</gene>
<keyword evidence="3" id="KW-1185">Reference proteome</keyword>
<feature type="active site" description="Proton donor" evidence="1">
    <location>
        <position position="44"/>
    </location>
</feature>
<dbReference type="InterPro" id="IPR023214">
    <property type="entry name" value="HAD_sf"/>
</dbReference>
<dbReference type="GO" id="GO:0008253">
    <property type="term" value="F:5'-nucleotidase activity"/>
    <property type="evidence" value="ECO:0007669"/>
    <property type="project" value="InterPro"/>
</dbReference>
<dbReference type="AlphaFoldDB" id="A0AAD9CYF9"/>
<evidence type="ECO:0000313" key="2">
    <source>
        <dbReference type="EMBL" id="KAK1924407.1"/>
    </source>
</evidence>
<protein>
    <submittedName>
        <fullName evidence="2">HAD-like domain-containing protein</fullName>
    </submittedName>
</protein>
<dbReference type="PANTHER" id="PTHR35134:SF2">
    <property type="entry name" value="NUCLEOTIDASE YQFW-RELATED"/>
    <property type="match status" value="1"/>
</dbReference>
<dbReference type="PANTHER" id="PTHR35134">
    <property type="entry name" value="NUCLEOTIDASE YQFW-RELATED"/>
    <property type="match status" value="1"/>
</dbReference>
<dbReference type="Pfam" id="PF06941">
    <property type="entry name" value="NT5C"/>
    <property type="match status" value="1"/>
</dbReference>
<dbReference type="GO" id="GO:0009264">
    <property type="term" value="P:deoxyribonucleotide catabolic process"/>
    <property type="evidence" value="ECO:0007669"/>
    <property type="project" value="InterPro"/>
</dbReference>
<reference evidence="2" key="1">
    <citation type="submission" date="2023-02" db="EMBL/GenBank/DDBJ databases">
        <title>Identification and recombinant expression of a fungal hydrolase from Papiliotrema laurentii that hydrolyzes apple cutin and clears colloidal polyester polyurethane.</title>
        <authorList>
            <consortium name="DOE Joint Genome Institute"/>
            <person name="Roman V.A."/>
            <person name="Bojanowski C."/>
            <person name="Crable B.R."/>
            <person name="Wagner D.N."/>
            <person name="Hung C.S."/>
            <person name="Nadeau L.J."/>
            <person name="Schratz L."/>
            <person name="Haridas S."/>
            <person name="Pangilinan J."/>
            <person name="Lipzen A."/>
            <person name="Na H."/>
            <person name="Yan M."/>
            <person name="Ng V."/>
            <person name="Grigoriev I.V."/>
            <person name="Spatafora J.W."/>
            <person name="Barlow D."/>
            <person name="Biffinger J."/>
            <person name="Kelley-Loughnane N."/>
            <person name="Varaljay V.A."/>
            <person name="Crookes-Goodson W.J."/>
        </authorList>
    </citation>
    <scope>NUCLEOTIDE SEQUENCE</scope>
    <source>
        <strain evidence="2">5307AH</strain>
    </source>
</reference>
<dbReference type="InterPro" id="IPR036412">
    <property type="entry name" value="HAD-like_sf"/>
</dbReference>
<organism evidence="2 3">
    <name type="scientific">Papiliotrema laurentii</name>
    <name type="common">Cryptococcus laurentii</name>
    <dbReference type="NCBI Taxonomy" id="5418"/>
    <lineage>
        <taxon>Eukaryota</taxon>
        <taxon>Fungi</taxon>
        <taxon>Dikarya</taxon>
        <taxon>Basidiomycota</taxon>
        <taxon>Agaricomycotina</taxon>
        <taxon>Tremellomycetes</taxon>
        <taxon>Tremellales</taxon>
        <taxon>Rhynchogastremaceae</taxon>
        <taxon>Papiliotrema</taxon>
    </lineage>
</organism>
<sequence>MSKMNGGFNDDDDDDEVKMISAEGEASGTQTPAGVRGTIAVDMDDVLCQTNQTIVDMHNDMFGVQPPLTLDDFKHYLYWQNRGWGTPAETVEMVTKLYANGLYMRATPIPGARERLLELKKRGYRLIIITARSERQREGTEDWLEEFMPDIFDELHFTGAFQHLDPTTEELTGHAAKKAFVSHHKRTKAEVVHQTQALLLIDDSAENALDASRADPPVKVLLFGQYPWNAVIGAPERDDEIDKMTYVEWGQQGLMGRVEERRKKRIEEDWLPDHVERVASWDEVVRWLEKWEADGRPALL</sequence>
<dbReference type="InterPro" id="IPR052419">
    <property type="entry name" value="5_3-deoxyribonucleotidase-like"/>
</dbReference>
<evidence type="ECO:0000256" key="1">
    <source>
        <dbReference type="PIRSR" id="PIRSR610708-1"/>
    </source>
</evidence>
<comment type="caution">
    <text evidence="2">The sequence shown here is derived from an EMBL/GenBank/DDBJ whole genome shotgun (WGS) entry which is preliminary data.</text>
</comment>
<dbReference type="EMBL" id="JAODAN010000005">
    <property type="protein sequence ID" value="KAK1924407.1"/>
    <property type="molecule type" value="Genomic_DNA"/>
</dbReference>
<proteinExistence type="predicted"/>
<feature type="active site" description="Nucleophile" evidence="1">
    <location>
        <position position="42"/>
    </location>
</feature>
<dbReference type="SUPFAM" id="SSF56784">
    <property type="entry name" value="HAD-like"/>
    <property type="match status" value="1"/>
</dbReference>
<accession>A0AAD9CYF9</accession>
<evidence type="ECO:0000313" key="3">
    <source>
        <dbReference type="Proteomes" id="UP001182556"/>
    </source>
</evidence>
<dbReference type="Gene3D" id="3.40.50.1000">
    <property type="entry name" value="HAD superfamily/HAD-like"/>
    <property type="match status" value="1"/>
</dbReference>
<dbReference type="InterPro" id="IPR010708">
    <property type="entry name" value="5'(3')-deoxyribonucleotidase"/>
</dbReference>